<evidence type="ECO:0000313" key="1">
    <source>
        <dbReference type="EMBL" id="KAG8008971.1"/>
    </source>
</evidence>
<evidence type="ECO:0000313" key="2">
    <source>
        <dbReference type="Proteomes" id="UP000805704"/>
    </source>
</evidence>
<reference evidence="1" key="1">
    <citation type="submission" date="2020-04" db="EMBL/GenBank/DDBJ databases">
        <title>A chromosome-scale assembly and high-density genetic map of the yellow drum (Nibea albiflora) genome.</title>
        <authorList>
            <person name="Xu D."/>
            <person name="Zhang W."/>
            <person name="Chen R."/>
            <person name="Tan P."/>
            <person name="Wang L."/>
            <person name="Song H."/>
            <person name="Tian L."/>
            <person name="Zhu Q."/>
            <person name="Wang B."/>
        </authorList>
    </citation>
    <scope>NUCLEOTIDE SEQUENCE</scope>
    <source>
        <strain evidence="1">ZJHYS-2018</strain>
    </source>
</reference>
<sequence length="36" mass="4543">AEQNEWEWNMRRRKKKGDKVTRRREQVNITQGTRRT</sequence>
<proteinExistence type="predicted"/>
<comment type="caution">
    <text evidence="1">The sequence shown here is derived from an EMBL/GenBank/DDBJ whole genome shotgun (WGS) entry which is preliminary data.</text>
</comment>
<organism evidence="1 2">
    <name type="scientific">Nibea albiflora</name>
    <name type="common">Yellow drum</name>
    <name type="synonym">Corvina albiflora</name>
    <dbReference type="NCBI Taxonomy" id="240163"/>
    <lineage>
        <taxon>Eukaryota</taxon>
        <taxon>Metazoa</taxon>
        <taxon>Chordata</taxon>
        <taxon>Craniata</taxon>
        <taxon>Vertebrata</taxon>
        <taxon>Euteleostomi</taxon>
        <taxon>Actinopterygii</taxon>
        <taxon>Neopterygii</taxon>
        <taxon>Teleostei</taxon>
        <taxon>Neoteleostei</taxon>
        <taxon>Acanthomorphata</taxon>
        <taxon>Eupercaria</taxon>
        <taxon>Sciaenidae</taxon>
        <taxon>Nibea</taxon>
    </lineage>
</organism>
<accession>A0ACB7F4A4</accession>
<gene>
    <name evidence="1" type="primary">RAB26.3</name>
    <name evidence="1" type="ORF">GBF38_011539</name>
</gene>
<protein>
    <submittedName>
        <fullName evidence="1">Ras-related protein Rab-26</fullName>
    </submittedName>
</protein>
<feature type="non-terminal residue" evidence="1">
    <location>
        <position position="1"/>
    </location>
</feature>
<keyword evidence="2" id="KW-1185">Reference proteome</keyword>
<dbReference type="Proteomes" id="UP000805704">
    <property type="component" value="Chromosome 18"/>
</dbReference>
<dbReference type="EMBL" id="CM024806">
    <property type="protein sequence ID" value="KAG8008971.1"/>
    <property type="molecule type" value="Genomic_DNA"/>
</dbReference>
<name>A0ACB7F4A4_NIBAL</name>